<dbReference type="Proteomes" id="UP000826462">
    <property type="component" value="Chromosome 2"/>
</dbReference>
<evidence type="ECO:0000313" key="2">
    <source>
        <dbReference type="Proteomes" id="UP000826462"/>
    </source>
</evidence>
<gene>
    <name evidence="1" type="ORF">KZJ38_27510</name>
</gene>
<dbReference type="EMBL" id="CP080096">
    <property type="protein sequence ID" value="QYD73378.1"/>
    <property type="molecule type" value="Genomic_DNA"/>
</dbReference>
<reference evidence="1 2" key="1">
    <citation type="submission" date="2021-07" db="EMBL/GenBank/DDBJ databases">
        <title>Paraburkholderia edwinii protects Aspergillus sp. from phenazines by acting as a toxin sponge.</title>
        <authorList>
            <person name="Dahlstrom K.M."/>
            <person name="Newman D.K."/>
        </authorList>
    </citation>
    <scope>NUCLEOTIDE SEQUENCE [LARGE SCALE GENOMIC DNA]</scope>
    <source>
        <strain evidence="1 2">Pe01</strain>
    </source>
</reference>
<keyword evidence="2" id="KW-1185">Reference proteome</keyword>
<evidence type="ECO:0000313" key="1">
    <source>
        <dbReference type="EMBL" id="QYD73378.1"/>
    </source>
</evidence>
<organism evidence="1 2">
    <name type="scientific">Paraburkholderia edwinii</name>
    <dbReference type="NCBI Taxonomy" id="2861782"/>
    <lineage>
        <taxon>Bacteria</taxon>
        <taxon>Pseudomonadati</taxon>
        <taxon>Pseudomonadota</taxon>
        <taxon>Betaproteobacteria</taxon>
        <taxon>Burkholderiales</taxon>
        <taxon>Burkholderiaceae</taxon>
        <taxon>Paraburkholderia</taxon>
    </lineage>
</organism>
<protein>
    <submittedName>
        <fullName evidence="1">Uncharacterized protein</fullName>
    </submittedName>
</protein>
<accession>A0ABX8UWJ7</accession>
<dbReference type="RefSeq" id="WP_219803123.1">
    <property type="nucleotide sequence ID" value="NZ_CP080096.1"/>
</dbReference>
<proteinExistence type="predicted"/>
<name>A0ABX8UWJ7_9BURK</name>
<sequence>MGMLNWLLNRNHAQTGSQNSAQIDAGIKRILAMHPRLQMASRYEQRLKPAVLTALQYIDGLLASLPSAHQANAQAWSADFHLRAFFATPETLLEAFGRAEELRSFFDGNAESTEAYAALGMTMNERHFLGVALEGNEVRHDVPQTSLLFGDHRVRMCSRTELELRDEIGHRLLDQLVLEGMAKLSNDHHKLLDEARSMLQARKTLLERQGAGMRSVVGDESADEAGQLEHVQKQLEENARQLGEIRMPGKTYDLQLKGICDVLAHPAAHLYVNTKRVRIDLMNVIRDKDGPGCHEIEFHFARIPGDPPRMRAFALVCFPRAELAPGGMRIDAVMRGLG</sequence>